<dbReference type="InterPro" id="IPR015202">
    <property type="entry name" value="GO-like_E_set"/>
</dbReference>
<comment type="caution">
    <text evidence="5">The sequence shown here is derived from an EMBL/GenBank/DDBJ whole genome shotgun (WGS) entry which is preliminary data.</text>
</comment>
<evidence type="ECO:0000256" key="1">
    <source>
        <dbReference type="ARBA" id="ARBA00022729"/>
    </source>
</evidence>
<dbReference type="SUPFAM" id="SSF50965">
    <property type="entry name" value="Galactose oxidase, central domain"/>
    <property type="match status" value="1"/>
</dbReference>
<evidence type="ECO:0000259" key="3">
    <source>
        <dbReference type="Pfam" id="PF07250"/>
    </source>
</evidence>
<dbReference type="Gene3D" id="2.60.40.10">
    <property type="entry name" value="Immunoglobulins"/>
    <property type="match status" value="1"/>
</dbReference>
<proteinExistence type="predicted"/>
<dbReference type="Gene3D" id="2.130.10.80">
    <property type="entry name" value="Galactose oxidase/kelch, beta-propeller"/>
    <property type="match status" value="1"/>
</dbReference>
<keyword evidence="1" id="KW-0732">Signal</keyword>
<dbReference type="InterPro" id="IPR009880">
    <property type="entry name" value="Glyoxal_oxidase_N"/>
</dbReference>
<evidence type="ECO:0000313" key="5">
    <source>
        <dbReference type="EMBL" id="KAL2609588.1"/>
    </source>
</evidence>
<dbReference type="InterPro" id="IPR013783">
    <property type="entry name" value="Ig-like_fold"/>
</dbReference>
<dbReference type="Pfam" id="PF09118">
    <property type="entry name" value="GO-like_E_set"/>
    <property type="match status" value="1"/>
</dbReference>
<organism evidence="5 6">
    <name type="scientific">Riccia fluitans</name>
    <dbReference type="NCBI Taxonomy" id="41844"/>
    <lineage>
        <taxon>Eukaryota</taxon>
        <taxon>Viridiplantae</taxon>
        <taxon>Streptophyta</taxon>
        <taxon>Embryophyta</taxon>
        <taxon>Marchantiophyta</taxon>
        <taxon>Marchantiopsida</taxon>
        <taxon>Marchantiidae</taxon>
        <taxon>Marchantiales</taxon>
        <taxon>Ricciaceae</taxon>
        <taxon>Riccia</taxon>
    </lineage>
</organism>
<feature type="domain" description="Galactose oxidase-like Early set" evidence="4">
    <location>
        <begin position="554"/>
        <end position="655"/>
    </location>
</feature>
<name>A0ABD1XLJ6_9MARC</name>
<dbReference type="Pfam" id="PF07250">
    <property type="entry name" value="Glyoxal_oxid_N"/>
    <property type="match status" value="1"/>
</dbReference>
<dbReference type="InterPro" id="IPR037293">
    <property type="entry name" value="Gal_Oxidase_central_sf"/>
</dbReference>
<dbReference type="AlphaFoldDB" id="A0ABD1XLJ6"/>
<accession>A0ABD1XLJ6</accession>
<reference evidence="5 6" key="1">
    <citation type="submission" date="2024-09" db="EMBL/GenBank/DDBJ databases">
        <title>Chromosome-scale assembly of Riccia fluitans.</title>
        <authorList>
            <person name="Paukszto L."/>
            <person name="Sawicki J."/>
            <person name="Karawczyk K."/>
            <person name="Piernik-Szablinska J."/>
            <person name="Szczecinska M."/>
            <person name="Mazdziarz M."/>
        </authorList>
    </citation>
    <scope>NUCLEOTIDE SEQUENCE [LARGE SCALE GENOMIC DNA]</scope>
    <source>
        <strain evidence="5">Rf_01</strain>
        <tissue evidence="5">Aerial parts of the thallus</tissue>
    </source>
</reference>
<dbReference type="EMBL" id="JBHFFA010000008">
    <property type="protein sequence ID" value="KAL2609588.1"/>
    <property type="molecule type" value="Genomic_DNA"/>
</dbReference>
<feature type="domain" description="Glyoxal oxidase N-terminal" evidence="3">
    <location>
        <begin position="156"/>
        <end position="545"/>
    </location>
</feature>
<evidence type="ECO:0008006" key="7">
    <source>
        <dbReference type="Google" id="ProtNLM"/>
    </source>
</evidence>
<feature type="compositionally biased region" description="Polar residues" evidence="2">
    <location>
        <begin position="37"/>
        <end position="61"/>
    </location>
</feature>
<dbReference type="CDD" id="cd02851">
    <property type="entry name" value="E_set_GO_C"/>
    <property type="match status" value="1"/>
</dbReference>
<feature type="region of interest" description="Disordered" evidence="2">
    <location>
        <begin position="27"/>
        <end position="65"/>
    </location>
</feature>
<dbReference type="SUPFAM" id="SSF81296">
    <property type="entry name" value="E set domains"/>
    <property type="match status" value="1"/>
</dbReference>
<dbReference type="PANTHER" id="PTHR32208">
    <property type="entry name" value="SECRETED PROTEIN-RELATED"/>
    <property type="match status" value="1"/>
</dbReference>
<dbReference type="Proteomes" id="UP001605036">
    <property type="component" value="Unassembled WGS sequence"/>
</dbReference>
<dbReference type="InterPro" id="IPR011043">
    <property type="entry name" value="Gal_Oxase/kelch_b-propeller"/>
</dbReference>
<sequence length="658" mass="70241">MESVTSAPAGASKERCELRSHCLVLGTPGADEEAPQNAPSNFSQSSTSEIMRRSQGGSNAPSFPLRRPLEALIPDRVAMGEVNFSSRRTVSSSSKRRIPHDRRNESWMCSRNVNWGFSCCLMLTVVNLLVGVEGQQPQLGGSWQLMIQNAGIASSHTAITRFGHAVLLDRRSSGPSQMDLTAAQCTSIGGNGNNSGAVDCTAHSVLLVPEGLVLRALIIRTDPGLSSGQFGPNGTLIQTGGMASKQVRFFTPCPPGGGCDWDERASPTLQADREFSTNQLLPDGRLIIVGGKNQPNVEFFPSNGEGLVALPFLADSRNTVGDSLYPVVHLLPDGNLFIMIGTASIVYNWVNNTVVKTLPNITGEPRTYPFAGSSVMLPLTEGTNYAVADVLVCGGADFRAAQNPSGQFPASDSCGKIRVTDPNPVWVMETMPFRRCMGDMVLLPTRNVLIINGAQKGAQGFTSAFDPALNPVLYEPNAPQGLRFTMLSPSATPRMYPSTANLLPDGRVMVAGSSPHFNYTFLVGQTFTDGNYPTDLSVEAFSPPYLGGSLTVLKPSFITVPTNITYGQSFVLTVTVDAPVVGNIFLSLLSAPFTTHSFSQGQRILAIGSTIPIMISNKLYQIASIAPPSRNVAPPGYYMLFAVNQGVPSVGAWVQLSD</sequence>
<dbReference type="PANTHER" id="PTHR32208:SF21">
    <property type="entry name" value="LOW QUALITY PROTEIN: ALDEHYDE OXIDASE GLOX-LIKE"/>
    <property type="match status" value="1"/>
</dbReference>
<evidence type="ECO:0000256" key="2">
    <source>
        <dbReference type="SAM" id="MobiDB-lite"/>
    </source>
</evidence>
<evidence type="ECO:0000313" key="6">
    <source>
        <dbReference type="Proteomes" id="UP001605036"/>
    </source>
</evidence>
<gene>
    <name evidence="5" type="ORF">R1flu_028161</name>
</gene>
<dbReference type="InterPro" id="IPR014756">
    <property type="entry name" value="Ig_E-set"/>
</dbReference>
<evidence type="ECO:0000259" key="4">
    <source>
        <dbReference type="Pfam" id="PF09118"/>
    </source>
</evidence>
<keyword evidence="6" id="KW-1185">Reference proteome</keyword>
<protein>
    <recommendedName>
        <fullName evidence="7">Glyoxal oxidase</fullName>
    </recommendedName>
</protein>